<dbReference type="InterPro" id="IPR035897">
    <property type="entry name" value="Toll_tir_struct_dom_sf"/>
</dbReference>
<dbReference type="SUPFAM" id="SSF52200">
    <property type="entry name" value="Toll/Interleukin receptor TIR domain"/>
    <property type="match status" value="1"/>
</dbReference>
<evidence type="ECO:0000313" key="3">
    <source>
        <dbReference type="Proteomes" id="UP000663828"/>
    </source>
</evidence>
<dbReference type="Gene3D" id="3.40.50.300">
    <property type="entry name" value="P-loop containing nucleotide triphosphate hydrolases"/>
    <property type="match status" value="1"/>
</dbReference>
<dbReference type="InterPro" id="IPR027417">
    <property type="entry name" value="P-loop_NTPase"/>
</dbReference>
<dbReference type="Gene3D" id="3.90.176.10">
    <property type="entry name" value="Toxin ADP-ribosyltransferase, Chain A, domain 1"/>
    <property type="match status" value="1"/>
</dbReference>
<dbReference type="Gene3D" id="1.25.10.10">
    <property type="entry name" value="Leucine-rich Repeat Variant"/>
    <property type="match status" value="7"/>
</dbReference>
<proteinExistence type="predicted"/>
<dbReference type="PANTHER" id="PTHR12697">
    <property type="entry name" value="PBS LYASE HEAT-LIKE PROTEIN"/>
    <property type="match status" value="1"/>
</dbReference>
<reference evidence="2" key="1">
    <citation type="submission" date="2021-02" db="EMBL/GenBank/DDBJ databases">
        <authorList>
            <person name="Nowell W R."/>
        </authorList>
    </citation>
    <scope>NUCLEOTIDE SEQUENCE</scope>
</reference>
<protein>
    <recommendedName>
        <fullName evidence="1">NACHT domain-containing protein</fullName>
    </recommendedName>
</protein>
<dbReference type="InterPro" id="IPR034085">
    <property type="entry name" value="TOG"/>
</dbReference>
<dbReference type="InterPro" id="IPR011989">
    <property type="entry name" value="ARM-like"/>
</dbReference>
<dbReference type="SUPFAM" id="SSF52540">
    <property type="entry name" value="P-loop containing nucleoside triphosphate hydrolases"/>
    <property type="match status" value="1"/>
</dbReference>
<dbReference type="PANTHER" id="PTHR12697:SF20">
    <property type="entry name" value="HEAT REPEAT-CONTAINING PROTEIN 4"/>
    <property type="match status" value="1"/>
</dbReference>
<dbReference type="SMART" id="SM01349">
    <property type="entry name" value="TOG"/>
    <property type="match status" value="2"/>
</dbReference>
<accession>A0A815XXE1</accession>
<organism evidence="2 3">
    <name type="scientific">Adineta ricciae</name>
    <name type="common">Rotifer</name>
    <dbReference type="NCBI Taxonomy" id="249248"/>
    <lineage>
        <taxon>Eukaryota</taxon>
        <taxon>Metazoa</taxon>
        <taxon>Spiralia</taxon>
        <taxon>Gnathifera</taxon>
        <taxon>Rotifera</taxon>
        <taxon>Eurotatoria</taxon>
        <taxon>Bdelloidea</taxon>
        <taxon>Adinetida</taxon>
        <taxon>Adinetidae</taxon>
        <taxon>Adineta</taxon>
    </lineage>
</organism>
<dbReference type="SUPFAM" id="SSF48371">
    <property type="entry name" value="ARM repeat"/>
    <property type="match status" value="1"/>
</dbReference>
<dbReference type="PROSITE" id="PS50837">
    <property type="entry name" value="NACHT"/>
    <property type="match status" value="1"/>
</dbReference>
<dbReference type="GO" id="GO:0007165">
    <property type="term" value="P:signal transduction"/>
    <property type="evidence" value="ECO:0007669"/>
    <property type="project" value="InterPro"/>
</dbReference>
<evidence type="ECO:0000313" key="2">
    <source>
        <dbReference type="EMBL" id="CAF1562737.1"/>
    </source>
</evidence>
<dbReference type="InterPro" id="IPR000157">
    <property type="entry name" value="TIR_dom"/>
</dbReference>
<dbReference type="InterPro" id="IPR007111">
    <property type="entry name" value="NACHT_NTPase"/>
</dbReference>
<dbReference type="Pfam" id="PF13676">
    <property type="entry name" value="TIR_2"/>
    <property type="match status" value="1"/>
</dbReference>
<keyword evidence="3" id="KW-1185">Reference proteome</keyword>
<dbReference type="Proteomes" id="UP000663828">
    <property type="component" value="Unassembled WGS sequence"/>
</dbReference>
<dbReference type="EMBL" id="CAJNOR010005444">
    <property type="protein sequence ID" value="CAF1562737.1"/>
    <property type="molecule type" value="Genomic_DNA"/>
</dbReference>
<dbReference type="SMART" id="SM00567">
    <property type="entry name" value="EZ_HEAT"/>
    <property type="match status" value="16"/>
</dbReference>
<comment type="caution">
    <text evidence="2">The sequence shown here is derived from an EMBL/GenBank/DDBJ whole genome shotgun (WGS) entry which is preliminary data.</text>
</comment>
<gene>
    <name evidence="2" type="ORF">XAT740_LOCUS43764</name>
</gene>
<dbReference type="InterPro" id="IPR004155">
    <property type="entry name" value="PBS_lyase_HEAT"/>
</dbReference>
<evidence type="ECO:0000259" key="1">
    <source>
        <dbReference type="PROSITE" id="PS50837"/>
    </source>
</evidence>
<dbReference type="Pfam" id="PF05729">
    <property type="entry name" value="NACHT"/>
    <property type="match status" value="1"/>
</dbReference>
<dbReference type="GO" id="GO:0019135">
    <property type="term" value="F:deoxyhypusine monooxygenase activity"/>
    <property type="evidence" value="ECO:0007669"/>
    <property type="project" value="TreeGrafter"/>
</dbReference>
<name>A0A815XXE1_ADIRI</name>
<sequence>MENRFVDTSDTLYGDESTSPIYGYQDQVITTLEEAIQGIRHEILRIDDYVTQAKQKYRRPCILTEDEFASIYLYTMTGSGFSSRLNGRLRAMDKGPLKPWFPYLKLFITALNKLPSFKGIVWRGRPEIIDANSDDKHETWWGVTSTSKDPKIVEPYLGKSGTGTIYAIEVINGKDISQYSAVLSQEQEIILMPGTRVHRKSEPVEIVNKPFLYSFEECTSIPQGKHVMLSYENNDKAVVLEIYQYLYNRSIPVWFDENRSNNNIYDSLAIGVENAAFVVCFLSPEYESSARSQIELEYAQKRHKKIIPCLTKTEETWRSIRWLSPILEGVKQENFRHFSPSNDIDSEMDYLLLILQKMVYVPEENSERLNIRFELIKYEYLCNSKIERFMNPAVTFPIDQSYINLVIVETKETREKEGKLKETQNIGTILGTYEDIYGSKTPIEVKDIFEKCKDQNKRILVFGRAGIGKSTFCRYAAYQWATSAIWSEYELVVVVPLRSLTGPKYNANKEYNLVDILINQYFFDRSLSTEEKNTLENKIHTGRILWLLDGYDEIVQETSLHLQNLLERLLKTPHHIVTSRPYMNTLSYFVHMEITGFTKENVNNYIKLFFTQLGNSSHKGDNLLNFLRSKPKIWGIAHIPINLELICSTWSNIDWTQTKTVTITILYDRLTEWICRRYLEKQKKMSPIETTRMDKTDVYDECRKELAFLENLAFQGMENNVILLGPQLLKEAQKESRCKLKECPNLFNVGLLKSYDSNSGSIGTRIEADKHYYFVHLSFQEHFAARYLANALSNTKRDQATQFIRENKYNRRYQLLFTFLSGLLNEDQEPKCNRAFWDAVLNEPLDIIGVRHVALVIQCLDEAVPAQTFIESQQLLEKITQWLEYALSSGSQYLSNLLTQTLRTCHAICNEPRFQQSIVQLFNNQLFPNRNMVLSFISNIPLTNPIEPLLLALREALKSHDRRVRSSACDAVGRMGEKAVTKELIDGLVEALKTDDGLVRSSACDAVGCMGEKAATKEVIDGLLQAFRSDDGPVRSSACDALVNIGEKTATKEVVDGLLEAFKRGDGWVRSEACDALVGIIEKAATKEVIDGFLEALRSDNYSVRSSACDALGRMGERAATKEVIDGLLKALRSDDGPVRSSACDALVNIGEKAATKEVIDGLLEALRSDDGLVRSSACNAVVHIGEKAATKEVIDGLLKALKSDNYAVRSSACDALVGIIEKAATKEVIDGFLEALRSDDGRVRSSACDALGRMGEKAATKEAIDGIREALKSDDDRVRSEACDALVGIIEKAATKEVIDGFLEALKSDNYAVRSSACNALVHIGEKAATKEVIDGLLKALRIGDGRVRSNACYALGRMGEKAATKEAIDGLLEALKSDDGLVRSSACDAVGRMGEKAATKEVIDGLLEALKSDGGWVRIGACWALVHIGEKAATKEVIDGLLEALKSDDDGVRSSACKALVHIGEKAATKEVIDGLLEAFRSDNYSVRSSACYALGRMGEKAATKEVIDGLLEALKSDGGWVRSSACDSLVGIIEKAATKEVIDGFLEAARSDNYSVRSEACDALVQIGEKAAMKEVIIGLGCALECEWSKKQVSLAAYAFAMDERVRRCLIVMSALGAFWDPDVKSGEAGMIATECVHRRLISPVRLIKVCIESGEQMFLHGAIYACFITETAVAIHGSCLCVFDNEGVRKIYIPSGSESLVDELRKVACRAISQLDLKVHIDWNRPGKRKLSDNANPYERGRKSKCRKCSK</sequence>
<dbReference type="Pfam" id="PF13646">
    <property type="entry name" value="HEAT_2"/>
    <property type="match status" value="5"/>
</dbReference>
<dbReference type="SUPFAM" id="SSF56399">
    <property type="entry name" value="ADP-ribosylation"/>
    <property type="match status" value="1"/>
</dbReference>
<dbReference type="Gene3D" id="3.40.50.10140">
    <property type="entry name" value="Toll/interleukin-1 receptor homology (TIR) domain"/>
    <property type="match status" value="1"/>
</dbReference>
<dbReference type="InterPro" id="IPR016024">
    <property type="entry name" value="ARM-type_fold"/>
</dbReference>
<feature type="domain" description="NACHT" evidence="1">
    <location>
        <begin position="457"/>
        <end position="571"/>
    </location>
</feature>